<dbReference type="CDD" id="cd00093">
    <property type="entry name" value="HTH_XRE"/>
    <property type="match status" value="1"/>
</dbReference>
<comment type="caution">
    <text evidence="2">The sequence shown here is derived from an EMBL/GenBank/DDBJ whole genome shotgun (WGS) entry which is preliminary data.</text>
</comment>
<dbReference type="GO" id="GO:0003677">
    <property type="term" value="F:DNA binding"/>
    <property type="evidence" value="ECO:0007669"/>
    <property type="project" value="InterPro"/>
</dbReference>
<sequence>MKFEKLINLRKNKGLTQKQVANKMAMEQTTYSKKERGLSPISDEEWFRLAKILEVAVEEIKEIDNSSCSKNENSTFSDNSITIQYVNIPQNAFDLILKYNAKLEKENSVLKTQLKKIKKI</sequence>
<organism evidence="2 3">
    <name type="scientific">Flavobacterium dankookense</name>
    <dbReference type="NCBI Taxonomy" id="706186"/>
    <lineage>
        <taxon>Bacteria</taxon>
        <taxon>Pseudomonadati</taxon>
        <taxon>Bacteroidota</taxon>
        <taxon>Flavobacteriia</taxon>
        <taxon>Flavobacteriales</taxon>
        <taxon>Flavobacteriaceae</taxon>
        <taxon>Flavobacterium</taxon>
    </lineage>
</organism>
<feature type="domain" description="HTH cro/C1-type" evidence="1">
    <location>
        <begin position="6"/>
        <end position="60"/>
    </location>
</feature>
<dbReference type="EMBL" id="SNXR01000019">
    <property type="protein sequence ID" value="TDP57413.1"/>
    <property type="molecule type" value="Genomic_DNA"/>
</dbReference>
<accession>A0A4R6Q722</accession>
<dbReference type="RefSeq" id="WP_133534110.1">
    <property type="nucleotide sequence ID" value="NZ_SNXR01000019.1"/>
</dbReference>
<dbReference type="InterPro" id="IPR010982">
    <property type="entry name" value="Lambda_DNA-bd_dom_sf"/>
</dbReference>
<keyword evidence="3" id="KW-1185">Reference proteome</keyword>
<dbReference type="PROSITE" id="PS50943">
    <property type="entry name" value="HTH_CROC1"/>
    <property type="match status" value="1"/>
</dbReference>
<dbReference type="OrthoDB" id="1274166at2"/>
<dbReference type="Pfam" id="PF01381">
    <property type="entry name" value="HTH_3"/>
    <property type="match status" value="1"/>
</dbReference>
<evidence type="ECO:0000313" key="2">
    <source>
        <dbReference type="EMBL" id="TDP57413.1"/>
    </source>
</evidence>
<reference evidence="2 3" key="1">
    <citation type="submission" date="2019-03" db="EMBL/GenBank/DDBJ databases">
        <title>Genomic Encyclopedia of Archaeal and Bacterial Type Strains, Phase II (KMG-II): from individual species to whole genera.</title>
        <authorList>
            <person name="Goeker M."/>
        </authorList>
    </citation>
    <scope>NUCLEOTIDE SEQUENCE [LARGE SCALE GENOMIC DNA]</scope>
    <source>
        <strain evidence="2 3">DSM 25687</strain>
    </source>
</reference>
<dbReference type="Proteomes" id="UP000295260">
    <property type="component" value="Unassembled WGS sequence"/>
</dbReference>
<dbReference type="SUPFAM" id="SSF47413">
    <property type="entry name" value="lambda repressor-like DNA-binding domains"/>
    <property type="match status" value="1"/>
</dbReference>
<evidence type="ECO:0000313" key="3">
    <source>
        <dbReference type="Proteomes" id="UP000295260"/>
    </source>
</evidence>
<name>A0A4R6Q722_9FLAO</name>
<proteinExistence type="predicted"/>
<dbReference type="SMART" id="SM00530">
    <property type="entry name" value="HTH_XRE"/>
    <property type="match status" value="1"/>
</dbReference>
<dbReference type="Gene3D" id="1.10.260.40">
    <property type="entry name" value="lambda repressor-like DNA-binding domains"/>
    <property type="match status" value="1"/>
</dbReference>
<gene>
    <name evidence="2" type="ORF">BC748_2933</name>
</gene>
<evidence type="ECO:0000259" key="1">
    <source>
        <dbReference type="PROSITE" id="PS50943"/>
    </source>
</evidence>
<protein>
    <submittedName>
        <fullName evidence="2">Helix-turn-helix protein</fullName>
    </submittedName>
</protein>
<dbReference type="InterPro" id="IPR001387">
    <property type="entry name" value="Cro/C1-type_HTH"/>
</dbReference>
<dbReference type="AlphaFoldDB" id="A0A4R6Q722"/>